<evidence type="ECO:0007829" key="2">
    <source>
        <dbReference type="PDB" id="7OAA"/>
    </source>
</evidence>
<protein>
    <submittedName>
        <fullName evidence="1">Uncharacterized protein</fullName>
    </submittedName>
</protein>
<dbReference type="PDB" id="7OAC">
    <property type="method" value="X-ray"/>
    <property type="resolution" value="2.15 A"/>
    <property type="chains" value="A/B/C=298-298, A/B/C=308-308, A/B/C=311-344"/>
</dbReference>
<accession>A0A0N0D484</accession>
<reference evidence="6" key="5">
    <citation type="submission" date="2021-04" db="PDB data bank">
        <title>conserved hypothetical protein residues 311-335 from Candidatus Magnetomorum sp. HK-1 fused to GCN4 adaptors, mutant beta2/A.</title>
        <authorList>
            <person name="Adlakha J."/>
        </authorList>
    </citation>
    <scope>X-RAY CRYSTALLOGRAPHY (1.69 ANGSTROMS) OF 298-298; 308-308 AND 311-344</scope>
</reference>
<dbReference type="EMBL" id="JPDT01001380">
    <property type="protein sequence ID" value="KPA14831.1"/>
    <property type="molecule type" value="Genomic_DNA"/>
</dbReference>
<evidence type="ECO:0007829" key="3">
    <source>
        <dbReference type="PDB" id="7OAC"/>
    </source>
</evidence>
<sequence length="532" mass="58282">MKIKNLILLLVLILMANTAYSEISEQLFFRSTLLDTNKSAVADGVYTVTFSLWNGENETYEKLWEEQHNVDVKDGIYAVSLGSVVLFKDPNSDGDQTDALSFSIPYYLGIMIDNNDYMTVNGKFPSLSAAACSFRAKTSSGKMIKEIHSDYSVSENDDILFVYDNAVITLPSAEGMRGRIFTIKKVNPATIVSITTINQETIDQINYDITANAAPLNLTADTNEVTIISDGTKWLQLGFLNIENYYKISEIDRQMSEKVDGSNVYLKETIDEKLSNKADLTSLDLKADISNVYTKEKIDRLMAEAASITAINLKANKADVYTKDQLYTKTEINSQMSDKVNNTLLALKANQAVIYTKSQLYTQSVIDSQMSDKANNASVALKANSSDVYLKTEIDSQMSDKASNASVALKANSSDVYTKTEIDSQMSDKASNASVALKANSSDVYLKTEIDSQMSDKASNASVALKANSSDVYTKTEIDSQMSDKASNASVALKANSSDVYTKTEIDSQMADKASNASVALKANSSDVYTKT</sequence>
<dbReference type="PDB" id="7OAF">
    <property type="method" value="X-ray"/>
    <property type="resolution" value="1.45 A"/>
    <property type="chains" value="A/B/C=298-298, A/B/C=308-308, A/B/C=311-344"/>
</dbReference>
<dbReference type="PDB" id="7OAA">
    <property type="method" value="X-ray"/>
    <property type="resolution" value="1.40 A"/>
    <property type="chains" value="A=298-298, A=308-308, A=311-344"/>
</dbReference>
<reference evidence="5" key="4">
    <citation type="submission" date="2021-04" db="PDB data bank">
        <title>conserved hypothetical protein residues 311-335 from Candidatus Magnetomorum sp. HK-1 fused to GCN4 adaptors, mutant beta1/A, crystal form III.</title>
        <authorList>
            <person name="Adlakha J."/>
        </authorList>
    </citation>
    <scope>X-RAY CRYSTALLOGRAPHY (1.45 ANGSTROMS) OF 298-298; 308-308 AND 311-344</scope>
</reference>
<reference evidence="4" key="3">
    <citation type="submission" date="2021-04" db="PDB data bank">
        <title>conserved hypothetical protein residues 311-335 from Candidatus Magnetomorum sp. HK-1 fused to GCN4 adaptors, mutant beta1/A, crystal form II.</title>
        <authorList>
            <person name="Adlakha J."/>
        </authorList>
    </citation>
    <scope>X-RAY CRYSTALLOGRAPHY (2.00 ANGSTROMS) OF 298-298; 308-308 AND 311-344</scope>
</reference>
<dbReference type="PDB" id="7OAD">
    <property type="method" value="X-ray"/>
    <property type="resolution" value="2.00 A"/>
    <property type="chains" value="A/B/C=298-298, A/B/C=308-308, A/B/C=311-344"/>
</dbReference>
<accession>A0ACD6B9X4</accession>
<feature type="non-terminal residue" evidence="1">
    <location>
        <position position="532"/>
    </location>
</feature>
<reference evidence="1" key="1">
    <citation type="submission" date="2014-06" db="EMBL/GenBank/DDBJ databases">
        <title>Single-cell genomics reveals potential for magnetite and greigite biomineralization in an uncultivated multicellular magnetotactic prokaryote.</title>
        <authorList>
            <person name="Kolinko S."/>
            <person name="Richter M."/>
            <person name="Glockner F.O."/>
            <person name="Brachmann A."/>
            <person name="Schuler D."/>
        </authorList>
    </citation>
    <scope>NUCLEOTIDE SEQUENCE</scope>
    <source>
        <strain evidence="1">HK-1</strain>
    </source>
</reference>
<evidence type="ECO:0000313" key="1">
    <source>
        <dbReference type="EMBL" id="KPA14831.1"/>
    </source>
</evidence>
<dbReference type="PDB" id="7OAH">
    <property type="method" value="X-ray"/>
    <property type="resolution" value="1.69 A"/>
    <property type="chains" value="A/B/C=298-298, A/B/C=308-308, A/B/C=311-344"/>
</dbReference>
<organism evidence="1">
    <name type="scientific">Candidatus Magnetomorum sp. HK-1</name>
    <dbReference type="NCBI Taxonomy" id="1509431"/>
    <lineage>
        <taxon>Bacteria</taxon>
        <taxon>Pseudomonadati</taxon>
        <taxon>Thermodesulfobacteriota</taxon>
        <taxon>Desulfobacteria</taxon>
        <taxon>Desulfobacterales</taxon>
        <taxon>Candidatus Magnetomoraceae</taxon>
        <taxon>Candidatus Magnetomorum</taxon>
    </lineage>
</organism>
<evidence type="ECO:0007829" key="4">
    <source>
        <dbReference type="PDB" id="7OAD"/>
    </source>
</evidence>
<gene>
    <name evidence="1" type="ORF">MHK_004959</name>
</gene>
<keyword evidence="2 3" id="KW-0002">3D-structure</keyword>
<reference evidence="2" key="6">
    <citation type="submission" date="2021-04" db="PDB data bank">
        <title>conserved hypothetical protein residues 311-335 from Candidatus Magnetomorum sp. HK-1 fused to GCN4 adaptors.</title>
        <authorList>
            <person name="Adlakha J."/>
        </authorList>
    </citation>
    <scope>X-RAY CRYSTALLOGRAPHY (1.40 ANGSTROMS) OF 298-298; 308-308 AND 311-344</scope>
</reference>
<evidence type="ECO:0007829" key="6">
    <source>
        <dbReference type="PDB" id="7OAH"/>
    </source>
</evidence>
<reference evidence="3" key="2">
    <citation type="submission" date="2021-04" db="PDB data bank">
        <title>conserved hypothetical protein residues 311-335 from Candidatus Magnetomorum sp. HK-1 fused to GCN4 adaptors, mutant beta1/A, crystal form I.</title>
        <authorList>
            <person name="Adlakha J."/>
        </authorList>
    </citation>
    <scope>X-RAY CRYSTALLOGRAPHY (2.15 ANGSTROMS) OF 298-298; 308-308 AND 311-344</scope>
</reference>
<name>A0ACD6B9X4_9BACT</name>
<comment type="caution">
    <text evidence="1">The sequence shown here is derived from an EMBL/GenBank/DDBJ whole genome shotgun (WGS) entry which is preliminary data.</text>
</comment>
<proteinExistence type="evidence at protein level"/>
<evidence type="ECO:0007829" key="5">
    <source>
        <dbReference type="PDB" id="7OAF"/>
    </source>
</evidence>